<evidence type="ECO:0000256" key="2">
    <source>
        <dbReference type="SAM" id="MobiDB-lite"/>
    </source>
</evidence>
<dbReference type="InterPro" id="IPR006343">
    <property type="entry name" value="DnaB/C_C"/>
</dbReference>
<reference evidence="4 5" key="1">
    <citation type="submission" date="2019-03" db="EMBL/GenBank/DDBJ databases">
        <title>Genomic Encyclopedia of Type Strains, Phase IV (KMG-IV): sequencing the most valuable type-strain genomes for metagenomic binning, comparative biology and taxonomic classification.</title>
        <authorList>
            <person name="Goeker M."/>
        </authorList>
    </citation>
    <scope>NUCLEOTIDE SEQUENCE [LARGE SCALE GENOMIC DNA]</scope>
    <source>
        <strain evidence="4 5">DSM 28559</strain>
    </source>
</reference>
<comment type="similarity">
    <text evidence="1">Belongs to the DnaB/DnaD family.</text>
</comment>
<dbReference type="Gene3D" id="1.10.10.630">
    <property type="entry name" value="DnaD domain-like"/>
    <property type="match status" value="2"/>
</dbReference>
<dbReference type="Proteomes" id="UP000295711">
    <property type="component" value="Unassembled WGS sequence"/>
</dbReference>
<dbReference type="Pfam" id="PF07261">
    <property type="entry name" value="DnaB_2"/>
    <property type="match status" value="2"/>
</dbReference>
<dbReference type="PANTHER" id="PTHR37293">
    <property type="entry name" value="PHAGE REPLICATION PROTEIN-RELATED"/>
    <property type="match status" value="1"/>
</dbReference>
<dbReference type="PANTHER" id="PTHR37293:SF5">
    <property type="entry name" value="DNA REPLICATION PROTEIN"/>
    <property type="match status" value="1"/>
</dbReference>
<dbReference type="InterPro" id="IPR017019">
    <property type="entry name" value="DNA_replication_prd_bac"/>
</dbReference>
<dbReference type="PIRSF" id="PIRSF033722">
    <property type="entry name" value="DnaD_CA_C3587_prd"/>
    <property type="match status" value="1"/>
</dbReference>
<gene>
    <name evidence="4" type="ORF">EV212_10674</name>
</gene>
<dbReference type="InterPro" id="IPR034829">
    <property type="entry name" value="DnaD-like_sf"/>
</dbReference>
<accession>A0A4R2L9X0</accession>
<keyword evidence="5" id="KW-1185">Reference proteome</keyword>
<evidence type="ECO:0000313" key="4">
    <source>
        <dbReference type="EMBL" id="TCO84647.1"/>
    </source>
</evidence>
<evidence type="ECO:0000313" key="5">
    <source>
        <dbReference type="Proteomes" id="UP000295711"/>
    </source>
</evidence>
<sequence>MKSIQLHTDMPRNITMIPNEFLDHYMSGANGEFLKIYLYLIRWAGCLEASITTTSIADFFNMTENDVKRALRFWEQEGLLRVAWDEEGNITAICLRPVTAPYHHETTAAPARPAAPSPSPSMIQETNGYRIPAYSVDDLQIFMEEQNGDQLFFIIQQYTGKPLNQSDMNTILFFHNELGMSQDLIEHLFEYCISNGHRKMNYIQAVAIGWTEAGITTVEEAKTYCASFNQLNTSVMNAFGIKGRFLTEDELIFIRRWNQEYHFSQELISEACRRTILTAHSASFQYAEKILKGWRDHQVTTLEDVRRLDDAFDKAKAARDHQSQERKIPKTSASKKPASRFHNFNQRSYDYSNMEVEFVKKLHSDNQQ</sequence>
<evidence type="ECO:0000259" key="3">
    <source>
        <dbReference type="Pfam" id="PF07261"/>
    </source>
</evidence>
<dbReference type="NCBIfam" id="TIGR01446">
    <property type="entry name" value="DnaD_dom"/>
    <property type="match status" value="2"/>
</dbReference>
<feature type="region of interest" description="Disordered" evidence="2">
    <location>
        <begin position="313"/>
        <end position="341"/>
    </location>
</feature>
<evidence type="ECO:0000256" key="1">
    <source>
        <dbReference type="ARBA" id="ARBA00093462"/>
    </source>
</evidence>
<feature type="compositionally biased region" description="Basic and acidic residues" evidence="2">
    <location>
        <begin position="313"/>
        <end position="328"/>
    </location>
</feature>
<protein>
    <submittedName>
        <fullName evidence="4">DnaD/phage-associated family protein</fullName>
    </submittedName>
</protein>
<feature type="domain" description="DnaB/C C-terminal" evidence="3">
    <location>
        <begin position="152"/>
        <end position="224"/>
    </location>
</feature>
<organism evidence="4 5">
    <name type="scientific">Frisingicoccus caecimuris</name>
    <dbReference type="NCBI Taxonomy" id="1796636"/>
    <lineage>
        <taxon>Bacteria</taxon>
        <taxon>Bacillati</taxon>
        <taxon>Bacillota</taxon>
        <taxon>Clostridia</taxon>
        <taxon>Lachnospirales</taxon>
        <taxon>Lachnospiraceae</taxon>
        <taxon>Frisingicoccus</taxon>
    </lineage>
</organism>
<comment type="caution">
    <text evidence="4">The sequence shown here is derived from an EMBL/GenBank/DDBJ whole genome shotgun (WGS) entry which is preliminary data.</text>
</comment>
<dbReference type="RefSeq" id="WP_132091320.1">
    <property type="nucleotide sequence ID" value="NZ_JANKAQ010000008.1"/>
</dbReference>
<feature type="domain" description="DnaB/C C-terminal" evidence="3">
    <location>
        <begin position="242"/>
        <end position="306"/>
    </location>
</feature>
<dbReference type="EMBL" id="SLXA01000006">
    <property type="protein sequence ID" value="TCO84647.1"/>
    <property type="molecule type" value="Genomic_DNA"/>
</dbReference>
<dbReference type="AlphaFoldDB" id="A0A4R2L9X0"/>
<dbReference type="OrthoDB" id="1652900at2"/>
<proteinExistence type="inferred from homology"/>
<dbReference type="InterPro" id="IPR053162">
    <property type="entry name" value="DnaD"/>
</dbReference>
<dbReference type="SUPFAM" id="SSF158499">
    <property type="entry name" value="DnaD domain-like"/>
    <property type="match status" value="2"/>
</dbReference>
<name>A0A4R2L9X0_9FIRM</name>